<sequence length="242" mass="27243">MSAQHGDLEHDSVCLENTTLWGRYSAESIPTKSDVSLPASIIASATQGKKVNNILDLGCGVGRFLLDLLDHIPVQEALGVDINVEAIDLAQKSTNNKDIHFKVGDVLEMECDTKYDLVTLQLMLSVVDDRVRLLQNAKNNMIPGGVLYLSASGVSSDINPKYKDLYERDFKLTGEMHTYYSRDPTTNEILYKTHHFTEEELDSLLKEQGFVNIKIHKIKETSSRRKEEQAYFLYASANKKND</sequence>
<dbReference type="Pfam" id="PF13847">
    <property type="entry name" value="Methyltransf_31"/>
    <property type="match status" value="1"/>
</dbReference>
<proteinExistence type="predicted"/>
<dbReference type="EMBL" id="JAOPGA020001252">
    <property type="protein sequence ID" value="KAL0486642.1"/>
    <property type="molecule type" value="Genomic_DNA"/>
</dbReference>
<evidence type="ECO:0000256" key="1">
    <source>
        <dbReference type="ARBA" id="ARBA00022679"/>
    </source>
</evidence>
<dbReference type="PANTHER" id="PTHR43861:SF3">
    <property type="entry name" value="PUTATIVE (AFU_ORTHOLOGUE AFUA_2G14390)-RELATED"/>
    <property type="match status" value="1"/>
</dbReference>
<dbReference type="InterPro" id="IPR025714">
    <property type="entry name" value="Methyltranfer_dom"/>
</dbReference>
<reference evidence="3 4" key="1">
    <citation type="submission" date="2024-03" db="EMBL/GenBank/DDBJ databases">
        <title>The Acrasis kona genome and developmental transcriptomes reveal deep origins of eukaryotic multicellular pathways.</title>
        <authorList>
            <person name="Sheikh S."/>
            <person name="Fu C.-J."/>
            <person name="Brown M.W."/>
            <person name="Baldauf S.L."/>
        </authorList>
    </citation>
    <scope>NUCLEOTIDE SEQUENCE [LARGE SCALE GENOMIC DNA]</scope>
    <source>
        <strain evidence="3 4">ATCC MYA-3509</strain>
    </source>
</reference>
<keyword evidence="1" id="KW-0808">Transferase</keyword>
<keyword evidence="3" id="KW-0489">Methyltransferase</keyword>
<feature type="domain" description="Methyltransferase" evidence="2">
    <location>
        <begin position="52"/>
        <end position="163"/>
    </location>
</feature>
<evidence type="ECO:0000313" key="4">
    <source>
        <dbReference type="Proteomes" id="UP001431209"/>
    </source>
</evidence>
<protein>
    <submittedName>
        <fullName evidence="3">Demethylmenaquinone methyltransferase</fullName>
    </submittedName>
</protein>
<dbReference type="PANTHER" id="PTHR43861">
    <property type="entry name" value="TRANS-ACONITATE 2-METHYLTRANSFERASE-RELATED"/>
    <property type="match status" value="1"/>
</dbReference>
<dbReference type="GO" id="GO:0008168">
    <property type="term" value="F:methyltransferase activity"/>
    <property type="evidence" value="ECO:0007669"/>
    <property type="project" value="UniProtKB-KW"/>
</dbReference>
<dbReference type="InterPro" id="IPR029063">
    <property type="entry name" value="SAM-dependent_MTases_sf"/>
</dbReference>
<evidence type="ECO:0000313" key="3">
    <source>
        <dbReference type="EMBL" id="KAL0486642.1"/>
    </source>
</evidence>
<gene>
    <name evidence="3" type="ORF">AKO1_001553</name>
</gene>
<dbReference type="Gene3D" id="3.40.50.150">
    <property type="entry name" value="Vaccinia Virus protein VP39"/>
    <property type="match status" value="1"/>
</dbReference>
<dbReference type="SUPFAM" id="SSF53335">
    <property type="entry name" value="S-adenosyl-L-methionine-dependent methyltransferases"/>
    <property type="match status" value="1"/>
</dbReference>
<dbReference type="CDD" id="cd02440">
    <property type="entry name" value="AdoMet_MTases"/>
    <property type="match status" value="1"/>
</dbReference>
<evidence type="ECO:0000259" key="2">
    <source>
        <dbReference type="Pfam" id="PF13847"/>
    </source>
</evidence>
<dbReference type="AlphaFoldDB" id="A0AAW2ZBI8"/>
<dbReference type="GO" id="GO:0032259">
    <property type="term" value="P:methylation"/>
    <property type="evidence" value="ECO:0007669"/>
    <property type="project" value="UniProtKB-KW"/>
</dbReference>
<dbReference type="Proteomes" id="UP001431209">
    <property type="component" value="Unassembled WGS sequence"/>
</dbReference>
<organism evidence="3 4">
    <name type="scientific">Acrasis kona</name>
    <dbReference type="NCBI Taxonomy" id="1008807"/>
    <lineage>
        <taxon>Eukaryota</taxon>
        <taxon>Discoba</taxon>
        <taxon>Heterolobosea</taxon>
        <taxon>Tetramitia</taxon>
        <taxon>Eutetramitia</taxon>
        <taxon>Acrasidae</taxon>
        <taxon>Acrasis</taxon>
    </lineage>
</organism>
<accession>A0AAW2ZBI8</accession>
<name>A0AAW2ZBI8_9EUKA</name>
<keyword evidence="4" id="KW-1185">Reference proteome</keyword>
<comment type="caution">
    <text evidence="3">The sequence shown here is derived from an EMBL/GenBank/DDBJ whole genome shotgun (WGS) entry which is preliminary data.</text>
</comment>